<dbReference type="Proteomes" id="UP000799755">
    <property type="component" value="Unassembled WGS sequence"/>
</dbReference>
<accession>A0ACB6QIU6</accession>
<name>A0ACB6QIU6_9PLEO</name>
<protein>
    <submittedName>
        <fullName evidence="1">Di-copper centre-containing protein</fullName>
    </submittedName>
</protein>
<proteinExistence type="predicted"/>
<keyword evidence="2" id="KW-1185">Reference proteome</keyword>
<sequence length="598" mass="65528">MKSTHLTAASLLISFCQSSPLLQTSAFLDIETRQSPGSYFAITGATGGVFPRMEIRDLEKAGEMWNLYLLAMASFQAMDQKNIASWYQIAGIHGMPWIPWDGVKGIITDEKSTSQRGYCPHNQLLFATWHRPYLALFEKQQLQKLAKNIADQFPTPTRKVYQTAASQLRIPFWDWAKALPTSQPVLPTAVTVEKVSVTFPNGTKANIDNPLYDYNFHPLDHSQINGTGCPTIGTPGGAVGGLPSVCDNSLMTVRNGETVSDHVGLNQKLRNILPSQRTKVYAILSQWQSFNTFSNDGGCGVGGPGTLETVHNPIHTNMWPGHMSPASVSAFDPIFWLHHANVDRQMALYQAVFPQTYVEQCIADTPTYTIEKGDVLDANSPLTPFHKNAAGDWWTSANSRNTRDMGYTYPELTSNPSNSTLVAQIKSLYSGPATGSSSQPRAKRQEPGPGPEKGLVYLVEVKLPLYGLDAGAPYNLLVFLGNVASDSKEWLGSDSFVGMASTLGGNNMKSEQFTLTTVDLSEALEKRIAAGDTTAEQAEEYLKKNLHYRLELGEIEIPRAEVPGIKVSLVTTEVELAASNDVFDRWVGGFVDHGEVDS</sequence>
<dbReference type="EMBL" id="MU003522">
    <property type="protein sequence ID" value="KAF2466918.1"/>
    <property type="molecule type" value="Genomic_DNA"/>
</dbReference>
<evidence type="ECO:0000313" key="1">
    <source>
        <dbReference type="EMBL" id="KAF2466918.1"/>
    </source>
</evidence>
<evidence type="ECO:0000313" key="2">
    <source>
        <dbReference type="Proteomes" id="UP000799755"/>
    </source>
</evidence>
<organism evidence="1 2">
    <name type="scientific">Lindgomyces ingoldianus</name>
    <dbReference type="NCBI Taxonomy" id="673940"/>
    <lineage>
        <taxon>Eukaryota</taxon>
        <taxon>Fungi</taxon>
        <taxon>Dikarya</taxon>
        <taxon>Ascomycota</taxon>
        <taxon>Pezizomycotina</taxon>
        <taxon>Dothideomycetes</taxon>
        <taxon>Pleosporomycetidae</taxon>
        <taxon>Pleosporales</taxon>
        <taxon>Lindgomycetaceae</taxon>
        <taxon>Lindgomyces</taxon>
    </lineage>
</organism>
<comment type="caution">
    <text evidence="1">The sequence shown here is derived from an EMBL/GenBank/DDBJ whole genome shotgun (WGS) entry which is preliminary data.</text>
</comment>
<reference evidence="1" key="1">
    <citation type="journal article" date="2020" name="Stud. Mycol.">
        <title>101 Dothideomycetes genomes: a test case for predicting lifestyles and emergence of pathogens.</title>
        <authorList>
            <person name="Haridas S."/>
            <person name="Albert R."/>
            <person name="Binder M."/>
            <person name="Bloem J."/>
            <person name="Labutti K."/>
            <person name="Salamov A."/>
            <person name="Andreopoulos B."/>
            <person name="Baker S."/>
            <person name="Barry K."/>
            <person name="Bills G."/>
            <person name="Bluhm B."/>
            <person name="Cannon C."/>
            <person name="Castanera R."/>
            <person name="Culley D."/>
            <person name="Daum C."/>
            <person name="Ezra D."/>
            <person name="Gonzalez J."/>
            <person name="Henrissat B."/>
            <person name="Kuo A."/>
            <person name="Liang C."/>
            <person name="Lipzen A."/>
            <person name="Lutzoni F."/>
            <person name="Magnuson J."/>
            <person name="Mondo S."/>
            <person name="Nolan M."/>
            <person name="Ohm R."/>
            <person name="Pangilinan J."/>
            <person name="Park H.-J."/>
            <person name="Ramirez L."/>
            <person name="Alfaro M."/>
            <person name="Sun H."/>
            <person name="Tritt A."/>
            <person name="Yoshinaga Y."/>
            <person name="Zwiers L.-H."/>
            <person name="Turgeon B."/>
            <person name="Goodwin S."/>
            <person name="Spatafora J."/>
            <person name="Crous P."/>
            <person name="Grigoriev I."/>
        </authorList>
    </citation>
    <scope>NUCLEOTIDE SEQUENCE</scope>
    <source>
        <strain evidence="1">ATCC 200398</strain>
    </source>
</reference>
<gene>
    <name evidence="1" type="ORF">BDR25DRAFT_376471</name>
</gene>